<sequence>MSYLKPRILARPSKTSMEKPLYLLGWPRIFSATITKGSSCLKTCGQYITDNGNAGECGRRCERDTDSEGSDKSFGVVNEIRADGTRTVAPGQTAGRSGRGASPSDSVLAKIPSPQKHAARRNAERDSGLQIAFLRVTEQGRDAMVVPHTANIGVPPQWKDLTNDGHPPQRAVNQLHDVRITHFLNMKTTEGL</sequence>
<keyword evidence="3" id="KW-1185">Reference proteome</keyword>
<dbReference type="Proteomes" id="UP000314294">
    <property type="component" value="Unassembled WGS sequence"/>
</dbReference>
<dbReference type="AlphaFoldDB" id="A0A4Z2HUY8"/>
<evidence type="ECO:0000256" key="1">
    <source>
        <dbReference type="SAM" id="MobiDB-lite"/>
    </source>
</evidence>
<organism evidence="2 3">
    <name type="scientific">Liparis tanakae</name>
    <name type="common">Tanaka's snailfish</name>
    <dbReference type="NCBI Taxonomy" id="230148"/>
    <lineage>
        <taxon>Eukaryota</taxon>
        <taxon>Metazoa</taxon>
        <taxon>Chordata</taxon>
        <taxon>Craniata</taxon>
        <taxon>Vertebrata</taxon>
        <taxon>Euteleostomi</taxon>
        <taxon>Actinopterygii</taxon>
        <taxon>Neopterygii</taxon>
        <taxon>Teleostei</taxon>
        <taxon>Neoteleostei</taxon>
        <taxon>Acanthomorphata</taxon>
        <taxon>Eupercaria</taxon>
        <taxon>Perciformes</taxon>
        <taxon>Cottioidei</taxon>
        <taxon>Cottales</taxon>
        <taxon>Liparidae</taxon>
        <taxon>Liparis</taxon>
    </lineage>
</organism>
<proteinExistence type="predicted"/>
<dbReference type="EMBL" id="SRLO01000173">
    <property type="protein sequence ID" value="TNN69639.1"/>
    <property type="molecule type" value="Genomic_DNA"/>
</dbReference>
<reference evidence="2 3" key="1">
    <citation type="submission" date="2019-03" db="EMBL/GenBank/DDBJ databases">
        <title>First draft genome of Liparis tanakae, snailfish: a comprehensive survey of snailfish specific genes.</title>
        <authorList>
            <person name="Kim W."/>
            <person name="Song I."/>
            <person name="Jeong J.-H."/>
            <person name="Kim D."/>
            <person name="Kim S."/>
            <person name="Ryu S."/>
            <person name="Song J.Y."/>
            <person name="Lee S.K."/>
        </authorList>
    </citation>
    <scope>NUCLEOTIDE SEQUENCE [LARGE SCALE GENOMIC DNA]</scope>
    <source>
        <tissue evidence="2">Muscle</tissue>
    </source>
</reference>
<gene>
    <name evidence="2" type="ORF">EYF80_020129</name>
</gene>
<evidence type="ECO:0000313" key="2">
    <source>
        <dbReference type="EMBL" id="TNN69639.1"/>
    </source>
</evidence>
<comment type="caution">
    <text evidence="2">The sequence shown here is derived from an EMBL/GenBank/DDBJ whole genome shotgun (WGS) entry which is preliminary data.</text>
</comment>
<protein>
    <submittedName>
        <fullName evidence="2">Uncharacterized protein</fullName>
    </submittedName>
</protein>
<name>A0A4Z2HUY8_9TELE</name>
<feature type="region of interest" description="Disordered" evidence="1">
    <location>
        <begin position="86"/>
        <end position="107"/>
    </location>
</feature>
<accession>A0A4Z2HUY8</accession>
<evidence type="ECO:0000313" key="3">
    <source>
        <dbReference type="Proteomes" id="UP000314294"/>
    </source>
</evidence>